<dbReference type="EMBL" id="CAFBLP010000027">
    <property type="protein sequence ID" value="CAB4878515.1"/>
    <property type="molecule type" value="Genomic_DNA"/>
</dbReference>
<name>A0A6J7EAY7_9ZZZZ</name>
<accession>A0A6J7EAY7</accession>
<sequence length="218" mass="24375">MPKPWPATREITSPAAISMLANLRSLRYLLPFMRDAHTLSSAAAALGRPTSTVAYWIPRFVRVGLLVHLGDEQRAGMPMPRYRAPARQLTVAYAKIPFDSRVALLDEGRMRMLRRFFDGLDEAIEDTKAFSLAFSGSGEFGTSIEMIESDGATRARPYADGWMTFHLTSQEVLEFTGELHALLAKFADRTGPRRYIVHAGLAPDPRHRWRSANDASPL</sequence>
<reference evidence="1" key="1">
    <citation type="submission" date="2020-05" db="EMBL/GenBank/DDBJ databases">
        <authorList>
            <person name="Chiriac C."/>
            <person name="Salcher M."/>
            <person name="Ghai R."/>
            <person name="Kavagutti S V."/>
        </authorList>
    </citation>
    <scope>NUCLEOTIDE SEQUENCE</scope>
</reference>
<gene>
    <name evidence="1" type="ORF">UFOPK3376_01278</name>
</gene>
<organism evidence="1">
    <name type="scientific">freshwater metagenome</name>
    <dbReference type="NCBI Taxonomy" id="449393"/>
    <lineage>
        <taxon>unclassified sequences</taxon>
        <taxon>metagenomes</taxon>
        <taxon>ecological metagenomes</taxon>
    </lineage>
</organism>
<dbReference type="AlphaFoldDB" id="A0A6J7EAY7"/>
<proteinExistence type="predicted"/>
<protein>
    <submittedName>
        <fullName evidence="1">Unannotated protein</fullName>
    </submittedName>
</protein>
<evidence type="ECO:0000313" key="1">
    <source>
        <dbReference type="EMBL" id="CAB4878515.1"/>
    </source>
</evidence>